<dbReference type="AlphaFoldDB" id="A0AAV5A419"/>
<sequence length="295" mass="33458">MSHPQPPPPQTEFTENIGYEHELLNDKTLNQLYYMQALASSNPQPYASMSTYIEGTNTNYATNIFNGPIQYPSQVLSQSSSSSHLFRDISWDFQDMSNRLATLATTSYATLNAEPNYPQYVVWGETIVPEGAVFPIDLPINPIPPFDIDASFTDSELVQSISEAKQQQPVNDSPPQQAESEFTYVKPVDPRYSYDDNDIPRNDESWLVRPQKHPWVQSGRAYICPYDDCYFIVQRKNRHVHAKTHVNVAINTEGISPMACPQAALKRGLQLLQRKEGTEEMGHIVQLSVHMKAYI</sequence>
<comment type="caution">
    <text evidence="2">The sequence shown here is derived from an EMBL/GenBank/DDBJ whole genome shotgun (WGS) entry which is preliminary data.</text>
</comment>
<name>A0AAV5A419_9AGAM</name>
<feature type="compositionally biased region" description="Polar residues" evidence="1">
    <location>
        <begin position="160"/>
        <end position="180"/>
    </location>
</feature>
<accession>A0AAV5A419</accession>
<evidence type="ECO:0000313" key="3">
    <source>
        <dbReference type="Proteomes" id="UP001050691"/>
    </source>
</evidence>
<dbReference type="Proteomes" id="UP001050691">
    <property type="component" value="Unassembled WGS sequence"/>
</dbReference>
<protein>
    <recommendedName>
        <fullName evidence="4">C2H2-type domain-containing protein</fullName>
    </recommendedName>
</protein>
<evidence type="ECO:0000313" key="2">
    <source>
        <dbReference type="EMBL" id="GJJ07999.1"/>
    </source>
</evidence>
<proteinExistence type="predicted"/>
<organism evidence="2 3">
    <name type="scientific">Clathrus columnatus</name>
    <dbReference type="NCBI Taxonomy" id="1419009"/>
    <lineage>
        <taxon>Eukaryota</taxon>
        <taxon>Fungi</taxon>
        <taxon>Dikarya</taxon>
        <taxon>Basidiomycota</taxon>
        <taxon>Agaricomycotina</taxon>
        <taxon>Agaricomycetes</taxon>
        <taxon>Phallomycetidae</taxon>
        <taxon>Phallales</taxon>
        <taxon>Clathraceae</taxon>
        <taxon>Clathrus</taxon>
    </lineage>
</organism>
<reference evidence="2" key="1">
    <citation type="submission" date="2021-10" db="EMBL/GenBank/DDBJ databases">
        <title>De novo Genome Assembly of Clathrus columnatus (Basidiomycota, Fungi) Using Illumina and Nanopore Sequence Data.</title>
        <authorList>
            <person name="Ogiso-Tanaka E."/>
            <person name="Itagaki H."/>
            <person name="Hosoya T."/>
            <person name="Hosaka K."/>
        </authorList>
    </citation>
    <scope>NUCLEOTIDE SEQUENCE</scope>
    <source>
        <strain evidence="2">MO-923</strain>
    </source>
</reference>
<evidence type="ECO:0008006" key="4">
    <source>
        <dbReference type="Google" id="ProtNLM"/>
    </source>
</evidence>
<gene>
    <name evidence="2" type="ORF">Clacol_002206</name>
</gene>
<dbReference type="EMBL" id="BPWL01000002">
    <property type="protein sequence ID" value="GJJ07999.1"/>
    <property type="molecule type" value="Genomic_DNA"/>
</dbReference>
<evidence type="ECO:0000256" key="1">
    <source>
        <dbReference type="SAM" id="MobiDB-lite"/>
    </source>
</evidence>
<keyword evidence="3" id="KW-1185">Reference proteome</keyword>
<feature type="region of interest" description="Disordered" evidence="1">
    <location>
        <begin position="160"/>
        <end position="182"/>
    </location>
</feature>